<accession>A0ABW1KL77</accession>
<dbReference type="EMBL" id="JBHSPR010000059">
    <property type="protein sequence ID" value="MFC6022235.1"/>
    <property type="molecule type" value="Genomic_DNA"/>
</dbReference>
<proteinExistence type="predicted"/>
<keyword evidence="1" id="KW-0812">Transmembrane</keyword>
<gene>
    <name evidence="2" type="ORF">ACFP2T_39525</name>
</gene>
<feature type="transmembrane region" description="Helical" evidence="1">
    <location>
        <begin position="92"/>
        <end position="110"/>
    </location>
</feature>
<evidence type="ECO:0000313" key="3">
    <source>
        <dbReference type="Proteomes" id="UP001596203"/>
    </source>
</evidence>
<dbReference type="Proteomes" id="UP001596203">
    <property type="component" value="Unassembled WGS sequence"/>
</dbReference>
<dbReference type="InterPro" id="IPR013901">
    <property type="entry name" value="Anthrone_oxy"/>
</dbReference>
<sequence length="113" mass="12415">MRYVGRFLELPDAVKQFVPKALRSLALTIAVASSSGSPSARWYWVAVVAFGSAIGFTVIVNVPINIATGSWNIDDPPVDWERTRRRWEAFQGVRPWLLLAGFVLVAIGTADIA</sequence>
<keyword evidence="1" id="KW-0472">Membrane</keyword>
<comment type="caution">
    <text evidence="2">The sequence shown here is derived from an EMBL/GenBank/DDBJ whole genome shotgun (WGS) entry which is preliminary data.</text>
</comment>
<keyword evidence="1" id="KW-1133">Transmembrane helix</keyword>
<dbReference type="Pfam" id="PF08592">
    <property type="entry name" value="Anthrone_oxy"/>
    <property type="match status" value="1"/>
</dbReference>
<keyword evidence="3" id="KW-1185">Reference proteome</keyword>
<name>A0ABW1KL77_9ACTN</name>
<reference evidence="3" key="1">
    <citation type="journal article" date="2019" name="Int. J. Syst. Evol. Microbiol.">
        <title>The Global Catalogue of Microorganisms (GCM) 10K type strain sequencing project: providing services to taxonomists for standard genome sequencing and annotation.</title>
        <authorList>
            <consortium name="The Broad Institute Genomics Platform"/>
            <consortium name="The Broad Institute Genome Sequencing Center for Infectious Disease"/>
            <person name="Wu L."/>
            <person name="Ma J."/>
        </authorList>
    </citation>
    <scope>NUCLEOTIDE SEQUENCE [LARGE SCALE GENOMIC DNA]</scope>
    <source>
        <strain evidence="3">ZS-35-S2</strain>
    </source>
</reference>
<feature type="transmembrane region" description="Helical" evidence="1">
    <location>
        <begin position="42"/>
        <end position="62"/>
    </location>
</feature>
<evidence type="ECO:0000313" key="2">
    <source>
        <dbReference type="EMBL" id="MFC6022235.1"/>
    </source>
</evidence>
<protein>
    <submittedName>
        <fullName evidence="2">Anthrone oxygenase family protein</fullName>
    </submittedName>
</protein>
<evidence type="ECO:0000256" key="1">
    <source>
        <dbReference type="SAM" id="Phobius"/>
    </source>
</evidence>
<organism evidence="2 3">
    <name type="scientific">Plantactinospora solaniradicis</name>
    <dbReference type="NCBI Taxonomy" id="1723736"/>
    <lineage>
        <taxon>Bacteria</taxon>
        <taxon>Bacillati</taxon>
        <taxon>Actinomycetota</taxon>
        <taxon>Actinomycetes</taxon>
        <taxon>Micromonosporales</taxon>
        <taxon>Micromonosporaceae</taxon>
        <taxon>Plantactinospora</taxon>
    </lineage>
</organism>
<dbReference type="RefSeq" id="WP_377431583.1">
    <property type="nucleotide sequence ID" value="NZ_JBHSPR010000059.1"/>
</dbReference>